<evidence type="ECO:0000256" key="4">
    <source>
        <dbReference type="ARBA" id="ARBA00022989"/>
    </source>
</evidence>
<dbReference type="EMBL" id="FZOJ01000057">
    <property type="protein sequence ID" value="SNT22771.1"/>
    <property type="molecule type" value="Genomic_DNA"/>
</dbReference>
<name>A0A239KX22_9FIRM</name>
<evidence type="ECO:0000256" key="2">
    <source>
        <dbReference type="ARBA" id="ARBA00022475"/>
    </source>
</evidence>
<evidence type="ECO:0000256" key="5">
    <source>
        <dbReference type="ARBA" id="ARBA00023136"/>
    </source>
</evidence>
<feature type="transmembrane region" description="Helical" evidence="6">
    <location>
        <begin position="56"/>
        <end position="74"/>
    </location>
</feature>
<keyword evidence="8" id="KW-1185">Reference proteome</keyword>
<evidence type="ECO:0000256" key="6">
    <source>
        <dbReference type="SAM" id="Phobius"/>
    </source>
</evidence>
<organism evidence="7 8">
    <name type="scientific">Anaerovirgula multivorans</name>
    <dbReference type="NCBI Taxonomy" id="312168"/>
    <lineage>
        <taxon>Bacteria</taxon>
        <taxon>Bacillati</taxon>
        <taxon>Bacillota</taxon>
        <taxon>Clostridia</taxon>
        <taxon>Peptostreptococcales</taxon>
        <taxon>Natronincolaceae</taxon>
        <taxon>Anaerovirgula</taxon>
    </lineage>
</organism>
<dbReference type="RefSeq" id="WP_089285505.1">
    <property type="nucleotide sequence ID" value="NZ_FZOJ01000057.1"/>
</dbReference>
<dbReference type="Proteomes" id="UP000198304">
    <property type="component" value="Unassembled WGS sequence"/>
</dbReference>
<dbReference type="OrthoDB" id="1653617at2"/>
<evidence type="ECO:0000256" key="1">
    <source>
        <dbReference type="ARBA" id="ARBA00004651"/>
    </source>
</evidence>
<proteinExistence type="predicted"/>
<dbReference type="InterPro" id="IPR010343">
    <property type="entry name" value="ArAE_1"/>
</dbReference>
<dbReference type="Pfam" id="PF06081">
    <property type="entry name" value="ArAE_1"/>
    <property type="match status" value="1"/>
</dbReference>
<keyword evidence="3 6" id="KW-0812">Transmembrane</keyword>
<keyword evidence="4 6" id="KW-1133">Transmembrane helix</keyword>
<accession>A0A239KX22</accession>
<comment type="subcellular location">
    <subcellularLocation>
        <location evidence="1">Cell membrane</location>
        <topology evidence="1">Multi-pass membrane protein</topology>
    </subcellularLocation>
</comment>
<dbReference type="AlphaFoldDB" id="A0A239KX22"/>
<protein>
    <submittedName>
        <fullName evidence="7">Aromatic acid exporter family member 1</fullName>
    </submittedName>
</protein>
<gene>
    <name evidence="7" type="ORF">SAMN05446037_10578</name>
</gene>
<evidence type="ECO:0000256" key="3">
    <source>
        <dbReference type="ARBA" id="ARBA00022692"/>
    </source>
</evidence>
<keyword evidence="2" id="KW-1003">Cell membrane</keyword>
<evidence type="ECO:0000313" key="8">
    <source>
        <dbReference type="Proteomes" id="UP000198304"/>
    </source>
</evidence>
<dbReference type="GO" id="GO:0005886">
    <property type="term" value="C:plasma membrane"/>
    <property type="evidence" value="ECO:0007669"/>
    <property type="project" value="UniProtKB-SubCell"/>
</dbReference>
<reference evidence="7 8" key="1">
    <citation type="submission" date="2017-06" db="EMBL/GenBank/DDBJ databases">
        <authorList>
            <person name="Kim H.J."/>
            <person name="Triplett B.A."/>
        </authorList>
    </citation>
    <scope>NUCLEOTIDE SEQUENCE [LARGE SCALE GENOMIC DNA]</scope>
    <source>
        <strain evidence="7 8">SCA</strain>
    </source>
</reference>
<evidence type="ECO:0000313" key="7">
    <source>
        <dbReference type="EMBL" id="SNT22771.1"/>
    </source>
</evidence>
<sequence>MKKFTPIGKRTLKTAIAVILSALTMEYIIKDTPFFACIGAVASVERTMKKSIEAAFIRNLATAIGGVVGIVFSISTSNTILLGLGVIPVICVLNLFKKHESIVPGCIVFFAVVYLNDTDTGWIYGIRRISETFIGSMIGLIINNIIKNPIEEIEVKGEIKPA</sequence>
<feature type="transmembrane region" description="Helical" evidence="6">
    <location>
        <begin position="80"/>
        <end position="96"/>
    </location>
</feature>
<keyword evidence="5 6" id="KW-0472">Membrane</keyword>